<keyword evidence="1" id="KW-0547">Nucleotide-binding</keyword>
<dbReference type="Proteomes" id="UP001139648">
    <property type="component" value="Unassembled WGS sequence"/>
</dbReference>
<dbReference type="Gene3D" id="3.40.50.300">
    <property type="entry name" value="P-loop containing nucleotide triphosphate hydrolases"/>
    <property type="match status" value="1"/>
</dbReference>
<dbReference type="SUPFAM" id="SSF52540">
    <property type="entry name" value="P-loop containing nucleoside triphosphate hydrolases"/>
    <property type="match status" value="1"/>
</dbReference>
<accession>A0A9X2K2E8</accession>
<evidence type="ECO:0000256" key="3">
    <source>
        <dbReference type="SAM" id="MobiDB-lite"/>
    </source>
</evidence>
<keyword evidence="5" id="KW-0238">DNA-binding</keyword>
<feature type="compositionally biased region" description="Low complexity" evidence="3">
    <location>
        <begin position="589"/>
        <end position="612"/>
    </location>
</feature>
<dbReference type="CDD" id="cd06170">
    <property type="entry name" value="LuxR_C_like"/>
    <property type="match status" value="1"/>
</dbReference>
<dbReference type="InterPro" id="IPR036388">
    <property type="entry name" value="WH-like_DNA-bd_sf"/>
</dbReference>
<evidence type="ECO:0000259" key="4">
    <source>
        <dbReference type="PROSITE" id="PS50043"/>
    </source>
</evidence>
<dbReference type="SUPFAM" id="SSF46894">
    <property type="entry name" value="C-terminal effector domain of the bipartite response regulators"/>
    <property type="match status" value="1"/>
</dbReference>
<name>A0A9X2K2E8_9ACTN</name>
<dbReference type="PANTHER" id="PTHR16305:SF35">
    <property type="entry name" value="TRANSCRIPTIONAL ACTIVATOR DOMAIN"/>
    <property type="match status" value="1"/>
</dbReference>
<dbReference type="GO" id="GO:0006355">
    <property type="term" value="P:regulation of DNA-templated transcription"/>
    <property type="evidence" value="ECO:0007669"/>
    <property type="project" value="InterPro"/>
</dbReference>
<dbReference type="InterPro" id="IPR041664">
    <property type="entry name" value="AAA_16"/>
</dbReference>
<dbReference type="AlphaFoldDB" id="A0A9X2K2E8"/>
<dbReference type="Pfam" id="PF13191">
    <property type="entry name" value="AAA_16"/>
    <property type="match status" value="1"/>
</dbReference>
<dbReference type="PRINTS" id="PR00038">
    <property type="entry name" value="HTHLUXR"/>
</dbReference>
<evidence type="ECO:0000256" key="1">
    <source>
        <dbReference type="ARBA" id="ARBA00022741"/>
    </source>
</evidence>
<dbReference type="Gene3D" id="1.10.10.10">
    <property type="entry name" value="Winged helix-like DNA-binding domain superfamily/Winged helix DNA-binding domain"/>
    <property type="match status" value="1"/>
</dbReference>
<evidence type="ECO:0000313" key="6">
    <source>
        <dbReference type="Proteomes" id="UP001139648"/>
    </source>
</evidence>
<keyword evidence="6" id="KW-1185">Reference proteome</keyword>
<dbReference type="InterPro" id="IPR000792">
    <property type="entry name" value="Tscrpt_reg_LuxR_C"/>
</dbReference>
<dbReference type="PROSITE" id="PS50043">
    <property type="entry name" value="HTH_LUXR_2"/>
    <property type="match status" value="1"/>
</dbReference>
<evidence type="ECO:0000313" key="5">
    <source>
        <dbReference type="EMBL" id="MCP2357923.1"/>
    </source>
</evidence>
<feature type="region of interest" description="Disordered" evidence="3">
    <location>
        <begin position="550"/>
        <end position="612"/>
    </location>
</feature>
<evidence type="ECO:0000256" key="2">
    <source>
        <dbReference type="ARBA" id="ARBA00022840"/>
    </source>
</evidence>
<keyword evidence="2" id="KW-0067">ATP-binding</keyword>
<dbReference type="RefSeq" id="WP_253745025.1">
    <property type="nucleotide sequence ID" value="NZ_JAMZEB010000002.1"/>
</dbReference>
<dbReference type="GO" id="GO:0003677">
    <property type="term" value="F:DNA binding"/>
    <property type="evidence" value="ECO:0007669"/>
    <property type="project" value="UniProtKB-KW"/>
</dbReference>
<dbReference type="SMART" id="SM00421">
    <property type="entry name" value="HTH_LUXR"/>
    <property type="match status" value="1"/>
</dbReference>
<dbReference type="GO" id="GO:0004016">
    <property type="term" value="F:adenylate cyclase activity"/>
    <property type="evidence" value="ECO:0007669"/>
    <property type="project" value="TreeGrafter"/>
</dbReference>
<feature type="domain" description="HTH luxR-type" evidence="4">
    <location>
        <begin position="918"/>
        <end position="981"/>
    </location>
</feature>
<dbReference type="PANTHER" id="PTHR16305">
    <property type="entry name" value="TESTICULAR SOLUBLE ADENYLYL CYCLASE"/>
    <property type="match status" value="1"/>
</dbReference>
<comment type="caution">
    <text evidence="5">The sequence shown here is derived from an EMBL/GenBank/DDBJ whole genome shotgun (WGS) entry which is preliminary data.</text>
</comment>
<dbReference type="GO" id="GO:0005737">
    <property type="term" value="C:cytoplasm"/>
    <property type="evidence" value="ECO:0007669"/>
    <property type="project" value="TreeGrafter"/>
</dbReference>
<feature type="compositionally biased region" description="Low complexity" evidence="3">
    <location>
        <begin position="550"/>
        <end position="560"/>
    </location>
</feature>
<dbReference type="EMBL" id="JAMZEB010000002">
    <property type="protein sequence ID" value="MCP2357923.1"/>
    <property type="molecule type" value="Genomic_DNA"/>
</dbReference>
<dbReference type="InterPro" id="IPR027417">
    <property type="entry name" value="P-loop_NTPase"/>
</dbReference>
<dbReference type="GO" id="GO:0005524">
    <property type="term" value="F:ATP binding"/>
    <property type="evidence" value="ECO:0007669"/>
    <property type="project" value="UniProtKB-KW"/>
</dbReference>
<gene>
    <name evidence="5" type="ORF">HD597_004943</name>
</gene>
<proteinExistence type="predicted"/>
<sequence>MIGRNAEIAVLSRMIAESRAGQGNAVALYGVAGIGKSALLEEAAGRAGEHALVLRATGVEAEAELPYAALHLLLRPARHLIDRLPDGQRAALRGAFGEGHAGVPDRFLVGLAVLTLLADLAEERPLLCLVDDAHWLDRASLDALTFAARRLAAERITMIFAGRDGAEPAIGGIADLRISGLARSDCERLLAGSAGGLTPEARDRVIEEAEGNPLALLHFAGILTPEQRAGHLAPLPLLPPEPSMAGRLEQSLRATIRRLPERARLLLLVAAADGSGSLRLVLRAAQAFGAGPEDLEPAEHAALIDVSGDRLRFRHPLVKAAAYHEAPLARRTAAHRALAGVLVGEEHADRRAWQLSAATLEPDEHTSAVLAAAGERAAGRGSNASAATAYERAAQLTVDRERRARWLAAAAESALGAGQLPRAAAAADRGRRLAADPLLLARLASVRAAVEAEQGDPAPAAHLLIAAAEGIVRIAPAQAASLLATAAGEAWFAGDRGALRRIADLLESLAADVEARLGGVIAAVRGMERVAAGDPATGLPLLRAALPPGDTTLLTDLPRGTGSGDPRLPADSGARPMTAEGPPAADTLPAAPGGERPAAGDARQAAPSGAPPAADGALVVVSGGGSDRVAGTYAVFGALMTGDDDAACELAAARVAACRAHGLVGALPHALQLLTQAQILSGRHAEAAASGAEAWQIARDTGQEGRLRHLHGILARLAAIRGEDDECRRLAHQAEGSARERNGSGWGGCALTLLDLVRARYDAAAERMAGILDGPLGHTVIVTFAIADYVEACARLDQPARAAAAFARYDAWAQASGRPWAAAVAHRCRALLAPRQRAEAHFEAALAPQAGRPFEQARTRLLYGEWLRRARRRADAGTQLRAALHGFVELGAEPWAERARTELAATGVHAAEPGQSAAGAALGTLTSQELQVVRLAATGATNRQIGAQLFLSPRTVGFHLYKAYPKLGVSSRAELAGIDLGPPG</sequence>
<dbReference type="InterPro" id="IPR016032">
    <property type="entry name" value="Sig_transdc_resp-reg_C-effctor"/>
</dbReference>
<protein>
    <submittedName>
        <fullName evidence="5">DNA-binding CsgD family transcriptional regulator</fullName>
    </submittedName>
</protein>
<dbReference type="Pfam" id="PF00196">
    <property type="entry name" value="GerE"/>
    <property type="match status" value="1"/>
</dbReference>
<organism evidence="5 6">
    <name type="scientific">Nonomuraea thailandensis</name>
    <dbReference type="NCBI Taxonomy" id="1188745"/>
    <lineage>
        <taxon>Bacteria</taxon>
        <taxon>Bacillati</taxon>
        <taxon>Actinomycetota</taxon>
        <taxon>Actinomycetes</taxon>
        <taxon>Streptosporangiales</taxon>
        <taxon>Streptosporangiaceae</taxon>
        <taxon>Nonomuraea</taxon>
    </lineage>
</organism>
<reference evidence="5" key="1">
    <citation type="submission" date="2022-06" db="EMBL/GenBank/DDBJ databases">
        <title>Sequencing the genomes of 1000 actinobacteria strains.</title>
        <authorList>
            <person name="Klenk H.-P."/>
        </authorList>
    </citation>
    <scope>NUCLEOTIDE SEQUENCE</scope>
    <source>
        <strain evidence="5">DSM 46694</strain>
    </source>
</reference>